<dbReference type="eggNOG" id="COG0705">
    <property type="taxonomic scope" value="Bacteria"/>
</dbReference>
<sequence>MFLKTFHLKSFLVPIALLSLMWIFFLLQNLGFFGGCSGAIIPLVPDGLSGVIFAPLLHGSLDHIIGNSMPIAILLFLLFEFYPKIALKIFLIGWIASGLLVWMLPPIDIITGQWNYSCIIGASGLVYMLAFFIFFSGVFRWNMKLLTVSLVVALYYGSLIWGIFPEEFFSNLPEPSRISWQSHLAGSITGIILALIFRKQGEKKIKYIWEYPEYYNERDDKMWQEYIQNHPEDFEDLPQLKQHNIWEYLDEIRKNEK</sequence>
<keyword evidence="2 5" id="KW-0812">Transmembrane</keyword>
<proteinExistence type="predicted"/>
<dbReference type="Proteomes" id="UP000028623">
    <property type="component" value="Unassembled WGS sequence"/>
</dbReference>
<evidence type="ECO:0000313" key="7">
    <source>
        <dbReference type="EMBL" id="KFC23570.1"/>
    </source>
</evidence>
<dbReference type="InterPro" id="IPR035952">
    <property type="entry name" value="Rhomboid-like_sf"/>
</dbReference>
<dbReference type="GO" id="GO:0004252">
    <property type="term" value="F:serine-type endopeptidase activity"/>
    <property type="evidence" value="ECO:0007669"/>
    <property type="project" value="InterPro"/>
</dbReference>
<evidence type="ECO:0000256" key="1">
    <source>
        <dbReference type="ARBA" id="ARBA00004141"/>
    </source>
</evidence>
<dbReference type="STRING" id="421072.SAMN04488097_1571"/>
<feature type="transmembrane region" description="Helical" evidence="5">
    <location>
        <begin position="113"/>
        <end position="138"/>
    </location>
</feature>
<evidence type="ECO:0000313" key="8">
    <source>
        <dbReference type="Proteomes" id="UP000028623"/>
    </source>
</evidence>
<evidence type="ECO:0000259" key="6">
    <source>
        <dbReference type="Pfam" id="PF01694"/>
    </source>
</evidence>
<accession>A0A085BM75</accession>
<organism evidence="7 8">
    <name type="scientific">Epilithonimonas lactis</name>
    <dbReference type="NCBI Taxonomy" id="421072"/>
    <lineage>
        <taxon>Bacteria</taxon>
        <taxon>Pseudomonadati</taxon>
        <taxon>Bacteroidota</taxon>
        <taxon>Flavobacteriia</taxon>
        <taxon>Flavobacteriales</taxon>
        <taxon>Weeksellaceae</taxon>
        <taxon>Chryseobacterium group</taxon>
        <taxon>Epilithonimonas</taxon>
    </lineage>
</organism>
<dbReference type="SUPFAM" id="SSF144091">
    <property type="entry name" value="Rhomboid-like"/>
    <property type="match status" value="1"/>
</dbReference>
<dbReference type="GO" id="GO:0016020">
    <property type="term" value="C:membrane"/>
    <property type="evidence" value="ECO:0007669"/>
    <property type="project" value="UniProtKB-SubCell"/>
</dbReference>
<feature type="transmembrane region" description="Helical" evidence="5">
    <location>
        <begin position="64"/>
        <end position="82"/>
    </location>
</feature>
<dbReference type="Pfam" id="PF01694">
    <property type="entry name" value="Rhomboid"/>
    <property type="match status" value="1"/>
</dbReference>
<protein>
    <submittedName>
        <fullName evidence="7">Membrane protein</fullName>
    </submittedName>
</protein>
<evidence type="ECO:0000256" key="3">
    <source>
        <dbReference type="ARBA" id="ARBA00022989"/>
    </source>
</evidence>
<comment type="subcellular location">
    <subcellularLocation>
        <location evidence="1">Membrane</location>
        <topology evidence="1">Multi-pass membrane protein</topology>
    </subcellularLocation>
</comment>
<dbReference type="AlphaFoldDB" id="A0A085BM75"/>
<dbReference type="RefSeq" id="WP_034973472.1">
    <property type="nucleotide sequence ID" value="NZ_FOFI01000002.1"/>
</dbReference>
<name>A0A085BM75_9FLAO</name>
<feature type="transmembrane region" description="Helical" evidence="5">
    <location>
        <begin position="89"/>
        <end position="107"/>
    </location>
</feature>
<feature type="domain" description="Peptidase S54 rhomboid" evidence="6">
    <location>
        <begin position="49"/>
        <end position="199"/>
    </location>
</feature>
<keyword evidence="4 5" id="KW-0472">Membrane</keyword>
<comment type="caution">
    <text evidence="7">The sequence shown here is derived from an EMBL/GenBank/DDBJ whole genome shotgun (WGS) entry which is preliminary data.</text>
</comment>
<feature type="transmembrane region" description="Helical" evidence="5">
    <location>
        <begin position="180"/>
        <end position="197"/>
    </location>
</feature>
<gene>
    <name evidence="7" type="ORF">IO89_03035</name>
</gene>
<feature type="transmembrane region" description="Helical" evidence="5">
    <location>
        <begin position="6"/>
        <end position="27"/>
    </location>
</feature>
<feature type="transmembrane region" description="Helical" evidence="5">
    <location>
        <begin position="145"/>
        <end position="164"/>
    </location>
</feature>
<reference evidence="7 8" key="1">
    <citation type="submission" date="2014-07" db="EMBL/GenBank/DDBJ databases">
        <title>Epilithonimonas lactis LMG 22401 Genome.</title>
        <authorList>
            <person name="Pipes S.E."/>
            <person name="Stropko S.J."/>
        </authorList>
    </citation>
    <scope>NUCLEOTIDE SEQUENCE [LARGE SCALE GENOMIC DNA]</scope>
    <source>
        <strain evidence="7 8">LMG 24401</strain>
    </source>
</reference>
<dbReference type="Gene3D" id="1.20.1540.10">
    <property type="entry name" value="Rhomboid-like"/>
    <property type="match status" value="1"/>
</dbReference>
<dbReference type="InterPro" id="IPR022764">
    <property type="entry name" value="Peptidase_S54_rhomboid_dom"/>
</dbReference>
<keyword evidence="8" id="KW-1185">Reference proteome</keyword>
<keyword evidence="3 5" id="KW-1133">Transmembrane helix</keyword>
<feature type="transmembrane region" description="Helical" evidence="5">
    <location>
        <begin position="39"/>
        <end position="58"/>
    </location>
</feature>
<evidence type="ECO:0000256" key="2">
    <source>
        <dbReference type="ARBA" id="ARBA00022692"/>
    </source>
</evidence>
<dbReference type="OrthoDB" id="465874at2"/>
<dbReference type="EMBL" id="JPLY01000001">
    <property type="protein sequence ID" value="KFC23570.1"/>
    <property type="molecule type" value="Genomic_DNA"/>
</dbReference>
<evidence type="ECO:0000256" key="5">
    <source>
        <dbReference type="SAM" id="Phobius"/>
    </source>
</evidence>
<evidence type="ECO:0000256" key="4">
    <source>
        <dbReference type="ARBA" id="ARBA00023136"/>
    </source>
</evidence>